<dbReference type="Pfam" id="PF03151">
    <property type="entry name" value="TPT"/>
    <property type="match status" value="1"/>
</dbReference>
<dbReference type="InterPro" id="IPR004853">
    <property type="entry name" value="Sugar_P_trans_dom"/>
</dbReference>
<feature type="transmembrane region" description="Helical" evidence="6">
    <location>
        <begin position="175"/>
        <end position="195"/>
    </location>
</feature>
<dbReference type="GO" id="GO:0016020">
    <property type="term" value="C:membrane"/>
    <property type="evidence" value="ECO:0007669"/>
    <property type="project" value="UniProtKB-SubCell"/>
</dbReference>
<comment type="caution">
    <text evidence="8">The sequence shown here is derived from an EMBL/GenBank/DDBJ whole genome shotgun (WGS) entry which is preliminary data.</text>
</comment>
<dbReference type="AlphaFoldDB" id="A0AB34J748"/>
<evidence type="ECO:0000256" key="4">
    <source>
        <dbReference type="ARBA" id="ARBA00023136"/>
    </source>
</evidence>
<protein>
    <recommendedName>
        <fullName evidence="7">Sugar phosphate transporter domain-containing protein</fullName>
    </recommendedName>
</protein>
<accession>A0AB34J748</accession>
<dbReference type="EMBL" id="JBGBPQ010000012">
    <property type="protein sequence ID" value="KAL1514520.1"/>
    <property type="molecule type" value="Genomic_DNA"/>
</dbReference>
<feature type="region of interest" description="Disordered" evidence="5">
    <location>
        <begin position="1"/>
        <end position="26"/>
    </location>
</feature>
<feature type="transmembrane region" description="Helical" evidence="6">
    <location>
        <begin position="33"/>
        <end position="56"/>
    </location>
</feature>
<dbReference type="InterPro" id="IPR050186">
    <property type="entry name" value="TPT_transporter"/>
</dbReference>
<organism evidence="8 9">
    <name type="scientific">Prymnesium parvum</name>
    <name type="common">Toxic golden alga</name>
    <dbReference type="NCBI Taxonomy" id="97485"/>
    <lineage>
        <taxon>Eukaryota</taxon>
        <taxon>Haptista</taxon>
        <taxon>Haptophyta</taxon>
        <taxon>Prymnesiophyceae</taxon>
        <taxon>Prymnesiales</taxon>
        <taxon>Prymnesiaceae</taxon>
        <taxon>Prymnesium</taxon>
    </lineage>
</organism>
<evidence type="ECO:0000313" key="8">
    <source>
        <dbReference type="EMBL" id="KAL1514520.1"/>
    </source>
</evidence>
<evidence type="ECO:0000259" key="7">
    <source>
        <dbReference type="Pfam" id="PF03151"/>
    </source>
</evidence>
<gene>
    <name evidence="8" type="ORF">AB1Y20_003618</name>
</gene>
<evidence type="ECO:0000256" key="2">
    <source>
        <dbReference type="ARBA" id="ARBA00022692"/>
    </source>
</evidence>
<evidence type="ECO:0000256" key="1">
    <source>
        <dbReference type="ARBA" id="ARBA00004141"/>
    </source>
</evidence>
<feature type="compositionally biased region" description="Basic and acidic residues" evidence="5">
    <location>
        <begin position="405"/>
        <end position="414"/>
    </location>
</feature>
<keyword evidence="4 6" id="KW-0472">Membrane</keyword>
<evidence type="ECO:0000313" key="9">
    <source>
        <dbReference type="Proteomes" id="UP001515480"/>
    </source>
</evidence>
<evidence type="ECO:0000256" key="5">
    <source>
        <dbReference type="SAM" id="MobiDB-lite"/>
    </source>
</evidence>
<feature type="transmembrane region" description="Helical" evidence="6">
    <location>
        <begin position="201"/>
        <end position="221"/>
    </location>
</feature>
<feature type="transmembrane region" description="Helical" evidence="6">
    <location>
        <begin position="68"/>
        <end position="95"/>
    </location>
</feature>
<dbReference type="Proteomes" id="UP001515480">
    <property type="component" value="Unassembled WGS sequence"/>
</dbReference>
<keyword evidence="3 6" id="KW-1133">Transmembrane helix</keyword>
<feature type="transmembrane region" description="Helical" evidence="6">
    <location>
        <begin position="275"/>
        <end position="300"/>
    </location>
</feature>
<feature type="transmembrane region" description="Helical" evidence="6">
    <location>
        <begin position="312"/>
        <end position="332"/>
    </location>
</feature>
<feature type="domain" description="Sugar phosphate transporter" evidence="7">
    <location>
        <begin position="56"/>
        <end position="354"/>
    </location>
</feature>
<keyword evidence="9" id="KW-1185">Reference proteome</keyword>
<sequence length="414" mass="43471">MPPPFGHAHFADEKDDAEPPPRPPPPATPVAHLLRLVLLIRADHAAAAAALGWLVAVSVAKTILTKTVFVNVGLPVAFSVLSCVVTAIALVPILLCSPPPPPTPAGGPASPLRVPTREMLRGLVAVSVAIMLDLACTNVALSLISVALQQSIKATSPTATMLVEALYHRTCHHPVLWLVVALICIGPVLISMGSSTKKTDTFFGGLMMVAAVVSGAFKYVFAHAAMKTYKHELGTLGFLLWVEIIVAVMLTPWAIANGEAAELMVKMGVVSSPEAGGASSMGNALLFLGTAALGGVRIYTQFAFLKETSATSIAMSNLAIQALTIILSIIVFNTHLTLLLGLGVTITIVMSSVYAYLKISKVLEPTKRAPQTLEDIGCQSAADHPCGKAAKVSPRGDALSEEEQTTLRDDDRRG</sequence>
<feature type="transmembrane region" description="Helical" evidence="6">
    <location>
        <begin position="123"/>
        <end position="148"/>
    </location>
</feature>
<feature type="region of interest" description="Disordered" evidence="5">
    <location>
        <begin position="379"/>
        <end position="414"/>
    </location>
</feature>
<reference evidence="8 9" key="1">
    <citation type="journal article" date="2024" name="Science">
        <title>Giant polyketide synthase enzymes in the biosynthesis of giant marine polyether toxins.</title>
        <authorList>
            <person name="Fallon T.R."/>
            <person name="Shende V.V."/>
            <person name="Wierzbicki I.H."/>
            <person name="Pendleton A.L."/>
            <person name="Watervoot N.F."/>
            <person name="Auber R.P."/>
            <person name="Gonzalez D.J."/>
            <person name="Wisecaver J.H."/>
            <person name="Moore B.S."/>
        </authorList>
    </citation>
    <scope>NUCLEOTIDE SEQUENCE [LARGE SCALE GENOMIC DNA]</scope>
    <source>
        <strain evidence="8 9">12B1</strain>
    </source>
</reference>
<feature type="transmembrane region" description="Helical" evidence="6">
    <location>
        <begin position="233"/>
        <end position="255"/>
    </location>
</feature>
<keyword evidence="2 6" id="KW-0812">Transmembrane</keyword>
<dbReference type="PANTHER" id="PTHR11132">
    <property type="entry name" value="SOLUTE CARRIER FAMILY 35"/>
    <property type="match status" value="1"/>
</dbReference>
<proteinExistence type="predicted"/>
<name>A0AB34J748_PRYPA</name>
<evidence type="ECO:0000256" key="6">
    <source>
        <dbReference type="SAM" id="Phobius"/>
    </source>
</evidence>
<feature type="transmembrane region" description="Helical" evidence="6">
    <location>
        <begin position="338"/>
        <end position="357"/>
    </location>
</feature>
<comment type="subcellular location">
    <subcellularLocation>
        <location evidence="1">Membrane</location>
        <topology evidence="1">Multi-pass membrane protein</topology>
    </subcellularLocation>
</comment>
<evidence type="ECO:0000256" key="3">
    <source>
        <dbReference type="ARBA" id="ARBA00022989"/>
    </source>
</evidence>